<evidence type="ECO:0000259" key="10">
    <source>
        <dbReference type="PROSITE" id="PS51179"/>
    </source>
</evidence>
<feature type="compositionally biased region" description="Low complexity" evidence="8">
    <location>
        <begin position="609"/>
        <end position="619"/>
    </location>
</feature>
<comment type="similarity">
    <text evidence="7">Belongs to the POU transcription factor family.</text>
</comment>
<feature type="compositionally biased region" description="Acidic residues" evidence="8">
    <location>
        <begin position="1"/>
        <end position="10"/>
    </location>
</feature>
<feature type="domain" description="Homeobox" evidence="9">
    <location>
        <begin position="511"/>
        <end position="571"/>
    </location>
</feature>
<dbReference type="SMART" id="SM00389">
    <property type="entry name" value="HOX"/>
    <property type="match status" value="1"/>
</dbReference>
<dbReference type="PROSITE" id="PS00035">
    <property type="entry name" value="POU_1"/>
    <property type="match status" value="1"/>
</dbReference>
<evidence type="ECO:0000256" key="2">
    <source>
        <dbReference type="ARBA" id="ARBA00023125"/>
    </source>
</evidence>
<keyword evidence="2 5" id="KW-0238">DNA-binding</keyword>
<evidence type="ECO:0000256" key="7">
    <source>
        <dbReference type="RuleBase" id="RU361194"/>
    </source>
</evidence>
<dbReference type="InterPro" id="IPR050255">
    <property type="entry name" value="POU_domain_TF"/>
</dbReference>
<feature type="DNA-binding region" description="Homeobox" evidence="5">
    <location>
        <begin position="513"/>
        <end position="572"/>
    </location>
</feature>
<dbReference type="Gene3D" id="1.10.260.40">
    <property type="entry name" value="lambda repressor-like DNA-binding domains"/>
    <property type="match status" value="1"/>
</dbReference>
<dbReference type="PROSITE" id="PS51179">
    <property type="entry name" value="POU_3"/>
    <property type="match status" value="1"/>
</dbReference>
<dbReference type="SUPFAM" id="SSF46689">
    <property type="entry name" value="Homeodomain-like"/>
    <property type="match status" value="1"/>
</dbReference>
<name>A0A7M7N8T6_STRPU</name>
<dbReference type="RefSeq" id="XP_030832864.1">
    <property type="nucleotide sequence ID" value="XM_030977004.1"/>
</dbReference>
<dbReference type="InterPro" id="IPR010982">
    <property type="entry name" value="Lambda_DNA-bd_dom_sf"/>
</dbReference>
<evidence type="ECO:0000256" key="1">
    <source>
        <dbReference type="ARBA" id="ARBA00004123"/>
    </source>
</evidence>
<reference evidence="11" key="2">
    <citation type="submission" date="2021-01" db="UniProtKB">
        <authorList>
            <consortium name="EnsemblMetazoa"/>
        </authorList>
    </citation>
    <scope>IDENTIFICATION</scope>
</reference>
<evidence type="ECO:0000313" key="12">
    <source>
        <dbReference type="Proteomes" id="UP000007110"/>
    </source>
</evidence>
<keyword evidence="4 5" id="KW-0539">Nucleus</keyword>
<dbReference type="Pfam" id="PF00046">
    <property type="entry name" value="Homeodomain"/>
    <property type="match status" value="1"/>
</dbReference>
<dbReference type="CTD" id="548625"/>
<feature type="compositionally biased region" description="Polar residues" evidence="8">
    <location>
        <begin position="590"/>
        <end position="608"/>
    </location>
</feature>
<dbReference type="InterPro" id="IPR000327">
    <property type="entry name" value="POU_dom"/>
</dbReference>
<feature type="region of interest" description="Disordered" evidence="8">
    <location>
        <begin position="1"/>
        <end position="31"/>
    </location>
</feature>
<dbReference type="Gene3D" id="1.10.10.60">
    <property type="entry name" value="Homeodomain-like"/>
    <property type="match status" value="1"/>
</dbReference>
<dbReference type="InterPro" id="IPR013847">
    <property type="entry name" value="POU"/>
</dbReference>
<dbReference type="SMART" id="SM00352">
    <property type="entry name" value="POU"/>
    <property type="match status" value="1"/>
</dbReference>
<feature type="region of interest" description="Disordered" evidence="8">
    <location>
        <begin position="255"/>
        <end position="300"/>
    </location>
</feature>
<dbReference type="PRINTS" id="PR00028">
    <property type="entry name" value="POUDOMAIN"/>
</dbReference>
<dbReference type="InterPro" id="IPR001356">
    <property type="entry name" value="HD"/>
</dbReference>
<dbReference type="PROSITE" id="PS50071">
    <property type="entry name" value="HOMEOBOX_2"/>
    <property type="match status" value="1"/>
</dbReference>
<keyword evidence="3 5" id="KW-0371">Homeobox</keyword>
<keyword evidence="7" id="KW-0804">Transcription</keyword>
<accession>A0A7M7N8T6</accession>
<dbReference type="PANTHER" id="PTHR11636:SF76">
    <property type="entry name" value="PROTEIN NUBBIN"/>
    <property type="match status" value="1"/>
</dbReference>
<evidence type="ECO:0000256" key="8">
    <source>
        <dbReference type="SAM" id="MobiDB-lite"/>
    </source>
</evidence>
<dbReference type="GeneID" id="548625"/>
<protein>
    <recommendedName>
        <fullName evidence="7">POU domain protein</fullName>
    </recommendedName>
</protein>
<evidence type="ECO:0000256" key="5">
    <source>
        <dbReference type="PROSITE-ProRule" id="PRU00108"/>
    </source>
</evidence>
<dbReference type="PANTHER" id="PTHR11636">
    <property type="entry name" value="POU DOMAIN"/>
    <property type="match status" value="1"/>
</dbReference>
<reference evidence="12" key="1">
    <citation type="submission" date="2015-02" db="EMBL/GenBank/DDBJ databases">
        <title>Genome sequencing for Strongylocentrotus purpuratus.</title>
        <authorList>
            <person name="Murali S."/>
            <person name="Liu Y."/>
            <person name="Vee V."/>
            <person name="English A."/>
            <person name="Wang M."/>
            <person name="Skinner E."/>
            <person name="Han Y."/>
            <person name="Muzny D.M."/>
            <person name="Worley K.C."/>
            <person name="Gibbs R.A."/>
        </authorList>
    </citation>
    <scope>NUCLEOTIDE SEQUENCE</scope>
</reference>
<evidence type="ECO:0000256" key="6">
    <source>
        <dbReference type="RuleBase" id="RU000682"/>
    </source>
</evidence>
<dbReference type="AlphaFoldDB" id="A0A7M7N8T6"/>
<dbReference type="GO" id="GO:0005634">
    <property type="term" value="C:nucleus"/>
    <property type="evidence" value="ECO:0007669"/>
    <property type="project" value="UniProtKB-SubCell"/>
</dbReference>
<sequence length="749" mass="79728">MADEAKEDDDQRTGVLIMSTETAENSPAKKSKEVVMIQAGGGDASQQTRPQTATPVATSVVPVSITPTQMIQVMSSSGQPTLVHPTNVMTAQGLAAQGFSAFQPQAAQLQAIAGHLQQPQQFLVNPGSGQVLLQTLPFAQAGATPIALANFQGAQQVALATSAAQMLKSPTNQIKMATMQSAAQQLQAAAAASTSQVQTTQTTAGTSQAVAAAAAQLAAPVQTITTALTPQQLQLLQQQQVQVISPFADITRMWANQQQPQQQQQQQQNPQFQQQNQQPMQQQQTLPQQQQQQQGVQQPKIAPQLPGQLQQISAQDLQQLQQLQQQNPNLQQYVFLQAPSQQSLIQAQAINAQQQLQQQALTAAGIQSVSAAAAAATTNAQSVTAQQQLQLQQAQKQGGGVTSVAAQPIPSIPHSHVEEQTDLEELEQFARTFKQRRIKLGFTQGDVGLAMGKLYGNDFSQTTISRFEALNLSFKNMCKLKPLLQKWLDDADTTVSNPALLGPHNSPEGINRRRKKRTSIETNIRISLEKSFLMQPKPTSEEIVLLGEQMGMEKEVVRVWFCNRRQKEKRINPPVSSLNLQNLMAHHTSHSISSMNLSPGVTQIQQTNPGTPVTPSTPISSKIISSISAAAATNGQNPIPMQAKTVAIQSSGRTIAVNLVSATNGQVTATPVSTVTPIALTAVTPSTSGQPQMSLINSATHRAILAAAVSQKAGTGNTATPTTATPTLLQTANQLASLSAVPSGTPSKG</sequence>
<dbReference type="SUPFAM" id="SSF47413">
    <property type="entry name" value="lambda repressor-like DNA-binding domains"/>
    <property type="match status" value="1"/>
</dbReference>
<feature type="compositionally biased region" description="Low complexity" evidence="8">
    <location>
        <begin position="256"/>
        <end position="300"/>
    </location>
</feature>
<dbReference type="CDD" id="cd00086">
    <property type="entry name" value="homeodomain"/>
    <property type="match status" value="1"/>
</dbReference>
<feature type="domain" description="POU-specific" evidence="10">
    <location>
        <begin position="418"/>
        <end position="492"/>
    </location>
</feature>
<dbReference type="Proteomes" id="UP000007110">
    <property type="component" value="Unassembled WGS sequence"/>
</dbReference>
<comment type="subcellular location">
    <subcellularLocation>
        <location evidence="1 5 6">Nucleus</location>
    </subcellularLocation>
</comment>
<feature type="region of interest" description="Disordered" evidence="8">
    <location>
        <begin position="590"/>
        <end position="619"/>
    </location>
</feature>
<dbReference type="GO" id="GO:0003700">
    <property type="term" value="F:DNA-binding transcription factor activity"/>
    <property type="evidence" value="ECO:0007669"/>
    <property type="project" value="InterPro"/>
</dbReference>
<dbReference type="FunFam" id="1.10.260.40:FF:000001">
    <property type="entry name" value="POU domain protein"/>
    <property type="match status" value="1"/>
</dbReference>
<organism evidence="11 12">
    <name type="scientific">Strongylocentrotus purpuratus</name>
    <name type="common">Purple sea urchin</name>
    <dbReference type="NCBI Taxonomy" id="7668"/>
    <lineage>
        <taxon>Eukaryota</taxon>
        <taxon>Metazoa</taxon>
        <taxon>Echinodermata</taxon>
        <taxon>Eleutherozoa</taxon>
        <taxon>Echinozoa</taxon>
        <taxon>Echinoidea</taxon>
        <taxon>Euechinoidea</taxon>
        <taxon>Echinacea</taxon>
        <taxon>Camarodonta</taxon>
        <taxon>Echinidea</taxon>
        <taxon>Strongylocentrotidae</taxon>
        <taxon>Strongylocentrotus</taxon>
    </lineage>
</organism>
<evidence type="ECO:0000259" key="9">
    <source>
        <dbReference type="PROSITE" id="PS50071"/>
    </source>
</evidence>
<proteinExistence type="inferred from homology"/>
<dbReference type="EnsemblMetazoa" id="XM_030977004">
    <property type="protein sequence ID" value="XP_030832864"/>
    <property type="gene ID" value="GeneID_548625"/>
</dbReference>
<dbReference type="InterPro" id="IPR009057">
    <property type="entry name" value="Homeodomain-like_sf"/>
</dbReference>
<dbReference type="PROSITE" id="PS00465">
    <property type="entry name" value="POU_2"/>
    <property type="match status" value="1"/>
</dbReference>
<keyword evidence="12" id="KW-1185">Reference proteome</keyword>
<dbReference type="Pfam" id="PF00157">
    <property type="entry name" value="Pou"/>
    <property type="match status" value="1"/>
</dbReference>
<evidence type="ECO:0000256" key="4">
    <source>
        <dbReference type="ARBA" id="ARBA00023242"/>
    </source>
</evidence>
<dbReference type="GO" id="GO:0003677">
    <property type="term" value="F:DNA binding"/>
    <property type="evidence" value="ECO:0007669"/>
    <property type="project" value="UniProtKB-UniRule"/>
</dbReference>
<evidence type="ECO:0000313" key="11">
    <source>
        <dbReference type="EnsemblMetazoa" id="XP_030832864"/>
    </source>
</evidence>
<evidence type="ECO:0000256" key="3">
    <source>
        <dbReference type="ARBA" id="ARBA00023155"/>
    </source>
</evidence>